<dbReference type="PIRSF" id="PIRSF002741">
    <property type="entry name" value="MppA"/>
    <property type="match status" value="1"/>
</dbReference>
<dbReference type="EMBL" id="JAGFBM010000010">
    <property type="protein sequence ID" value="MBO3086465.1"/>
    <property type="molecule type" value="Genomic_DNA"/>
</dbReference>
<protein>
    <submittedName>
        <fullName evidence="3">ABC transporter family substrate-binding protein</fullName>
    </submittedName>
</protein>
<name>A0ABS3SNC5_9CELL</name>
<reference evidence="3 4" key="1">
    <citation type="submission" date="2021-03" db="EMBL/GenBank/DDBJ databases">
        <title>novel species in genus Cellulomonas.</title>
        <authorList>
            <person name="Zhang G."/>
        </authorList>
    </citation>
    <scope>NUCLEOTIDE SEQUENCE [LARGE SCALE GENOMIC DNA]</scope>
    <source>
        <strain evidence="4">zg-ZUI188</strain>
    </source>
</reference>
<dbReference type="Gene3D" id="3.10.105.10">
    <property type="entry name" value="Dipeptide-binding Protein, Domain 3"/>
    <property type="match status" value="1"/>
</dbReference>
<evidence type="ECO:0000259" key="2">
    <source>
        <dbReference type="Pfam" id="PF00496"/>
    </source>
</evidence>
<feature type="chain" id="PRO_5046659823" evidence="1">
    <location>
        <begin position="23"/>
        <end position="594"/>
    </location>
</feature>
<dbReference type="InterPro" id="IPR000914">
    <property type="entry name" value="SBP_5_dom"/>
</dbReference>
<dbReference type="PROSITE" id="PS51257">
    <property type="entry name" value="PROKAR_LIPOPROTEIN"/>
    <property type="match status" value="1"/>
</dbReference>
<feature type="signal peptide" evidence="1">
    <location>
        <begin position="1"/>
        <end position="22"/>
    </location>
</feature>
<evidence type="ECO:0000256" key="1">
    <source>
        <dbReference type="SAM" id="SignalP"/>
    </source>
</evidence>
<evidence type="ECO:0000313" key="4">
    <source>
        <dbReference type="Proteomes" id="UP000678317"/>
    </source>
</evidence>
<keyword evidence="1" id="KW-0732">Signal</keyword>
<dbReference type="RefSeq" id="WP_208290468.1">
    <property type="nucleotide sequence ID" value="NZ_CP074404.1"/>
</dbReference>
<dbReference type="InterPro" id="IPR030678">
    <property type="entry name" value="Peptide/Ni-bd"/>
</dbReference>
<keyword evidence="4" id="KW-1185">Reference proteome</keyword>
<dbReference type="CDD" id="cd08501">
    <property type="entry name" value="PBP2_Lpqw"/>
    <property type="match status" value="1"/>
</dbReference>
<dbReference type="Proteomes" id="UP000678317">
    <property type="component" value="Unassembled WGS sequence"/>
</dbReference>
<accession>A0ABS3SNC5</accession>
<evidence type="ECO:0000313" key="3">
    <source>
        <dbReference type="EMBL" id="MBO3086465.1"/>
    </source>
</evidence>
<sequence>MKIRRISAATAVLAAGALVLTACSNTPTDTASPSESAAATTGGNVVVAEVNEFFSFNSSTANGNTDINSKVSLATNSNFYYIDGDLKVQRDESFGTIEKVSDDPLTVKYTVNEGETWSDGEPIDADDLILAWAVYSGFYDDGGNPDEEGNPTTGTSYFSYAGSTEGLGLTEFPEIGDDNRSVTLTYAEPFADWEVAFGLDRPAHVVAKGGGLADGQALIDLLKDKPRGNVDAPVPTDPALKAVADFYNTGFDSRTLPSDPSLYLSSGPYIVSDVVEGQSVTMVANDKYEGDFGPKLDEITIRTIADPSAMVQALQNGEVDVISPQANADTLAALEGLDGVDVHKGNQLAYDHIDLNFSGVFADQNVREAFLKTIPRQAILEAIITPLDPEAKVLDSQLFVPAQDGYADAIANNGSAAYAEPDIAGAKELLAGATPTVRILYNVNNPNRVDAFTLIQQSATEAGFIIEDQGDAKWGSRLGDGSYDASIYGWVNSGVGVSGVPQIFGTGAASNFNGFTDPSADELMAELITTTDVEEQTRLQQEIDEKIFASSYGLPFFQSIGVDAVAERVEGIDAYNPNQNGVWWNVWNWSVNDG</sequence>
<proteinExistence type="predicted"/>
<dbReference type="Pfam" id="PF00496">
    <property type="entry name" value="SBP_bac_5"/>
    <property type="match status" value="1"/>
</dbReference>
<organism evidence="3 4">
    <name type="scientific">Cellulomonas fengjieae</name>
    <dbReference type="NCBI Taxonomy" id="2819978"/>
    <lineage>
        <taxon>Bacteria</taxon>
        <taxon>Bacillati</taxon>
        <taxon>Actinomycetota</taxon>
        <taxon>Actinomycetes</taxon>
        <taxon>Micrococcales</taxon>
        <taxon>Cellulomonadaceae</taxon>
        <taxon>Cellulomonas</taxon>
    </lineage>
</organism>
<dbReference type="PANTHER" id="PTHR30290">
    <property type="entry name" value="PERIPLASMIC BINDING COMPONENT OF ABC TRANSPORTER"/>
    <property type="match status" value="1"/>
</dbReference>
<dbReference type="InterPro" id="IPR039424">
    <property type="entry name" value="SBP_5"/>
</dbReference>
<dbReference type="SUPFAM" id="SSF53850">
    <property type="entry name" value="Periplasmic binding protein-like II"/>
    <property type="match status" value="1"/>
</dbReference>
<comment type="caution">
    <text evidence="3">The sequence shown here is derived from an EMBL/GenBank/DDBJ whole genome shotgun (WGS) entry which is preliminary data.</text>
</comment>
<dbReference type="Gene3D" id="3.40.190.10">
    <property type="entry name" value="Periplasmic binding protein-like II"/>
    <property type="match status" value="1"/>
</dbReference>
<dbReference type="PANTHER" id="PTHR30290:SF65">
    <property type="entry name" value="MONOACYL PHOSPHATIDYLINOSITOL TETRAMANNOSIDE-BINDING PROTEIN LPQW-RELATED"/>
    <property type="match status" value="1"/>
</dbReference>
<feature type="domain" description="Solute-binding protein family 5" evidence="2">
    <location>
        <begin position="99"/>
        <end position="506"/>
    </location>
</feature>
<gene>
    <name evidence="3" type="ORF">J4035_17610</name>
</gene>